<gene>
    <name evidence="1" type="ORF">F5891DRAFT_41988</name>
</gene>
<protein>
    <submittedName>
        <fullName evidence="1">Uncharacterized protein</fullName>
    </submittedName>
</protein>
<comment type="caution">
    <text evidence="1">The sequence shown here is derived from an EMBL/GenBank/DDBJ whole genome shotgun (WGS) entry which is preliminary data.</text>
</comment>
<name>A0AAD4EDX2_9AGAM</name>
<sequence length="230" mass="25437">MNVSALHALTARRLTSLVKSSLTVLPCLKTYNTSPFKVLSLSCDNNQPLSGSTAPQHAKTGSVPEVVVYNNPQLRYPTRCCKSFRDSSSTGLCSRSQSQRGTSIIITSSSHTRRLHIISTLFARNSPARIFTGLQEALLVCHFDDFGSFIIVVSCSFWRRPSRNQPNGSAILVGRASYPYEGNNPVFFLLLPFYSCIQPAFKCFEISFCAQISLSLSKHSIYLADPRDLS</sequence>
<reference evidence="1" key="1">
    <citation type="journal article" date="2020" name="New Phytol.">
        <title>Comparative genomics reveals dynamic genome evolution in host specialist ectomycorrhizal fungi.</title>
        <authorList>
            <person name="Lofgren L.A."/>
            <person name="Nguyen N.H."/>
            <person name="Vilgalys R."/>
            <person name="Ruytinx J."/>
            <person name="Liao H.L."/>
            <person name="Branco S."/>
            <person name="Kuo A."/>
            <person name="LaButti K."/>
            <person name="Lipzen A."/>
            <person name="Andreopoulos W."/>
            <person name="Pangilinan J."/>
            <person name="Riley R."/>
            <person name="Hundley H."/>
            <person name="Na H."/>
            <person name="Barry K."/>
            <person name="Grigoriev I.V."/>
            <person name="Stajich J.E."/>
            <person name="Kennedy P.G."/>
        </authorList>
    </citation>
    <scope>NUCLEOTIDE SEQUENCE</scope>
    <source>
        <strain evidence="1">FC203</strain>
    </source>
</reference>
<dbReference type="AlphaFoldDB" id="A0AAD4EDX2"/>
<dbReference type="RefSeq" id="XP_041229932.1">
    <property type="nucleotide sequence ID" value="XM_041371764.1"/>
</dbReference>
<organism evidence="1 2">
    <name type="scientific">Suillus fuscotomentosus</name>
    <dbReference type="NCBI Taxonomy" id="1912939"/>
    <lineage>
        <taxon>Eukaryota</taxon>
        <taxon>Fungi</taxon>
        <taxon>Dikarya</taxon>
        <taxon>Basidiomycota</taxon>
        <taxon>Agaricomycotina</taxon>
        <taxon>Agaricomycetes</taxon>
        <taxon>Agaricomycetidae</taxon>
        <taxon>Boletales</taxon>
        <taxon>Suillineae</taxon>
        <taxon>Suillaceae</taxon>
        <taxon>Suillus</taxon>
    </lineage>
</organism>
<evidence type="ECO:0000313" key="1">
    <source>
        <dbReference type="EMBL" id="KAG1904357.1"/>
    </source>
</evidence>
<accession>A0AAD4EDX2</accession>
<evidence type="ECO:0000313" key="2">
    <source>
        <dbReference type="Proteomes" id="UP001195769"/>
    </source>
</evidence>
<dbReference type="Proteomes" id="UP001195769">
    <property type="component" value="Unassembled WGS sequence"/>
</dbReference>
<proteinExistence type="predicted"/>
<dbReference type="EMBL" id="JABBWK010000010">
    <property type="protein sequence ID" value="KAG1904357.1"/>
    <property type="molecule type" value="Genomic_DNA"/>
</dbReference>
<keyword evidence="2" id="KW-1185">Reference proteome</keyword>
<dbReference type="GeneID" id="64666062"/>